<dbReference type="AlphaFoldDB" id="A0A916QD78"/>
<dbReference type="EMBL" id="BLYI01000065">
    <property type="protein sequence ID" value="GFO86508.1"/>
    <property type="molecule type" value="Genomic_DNA"/>
</dbReference>
<gene>
    <name evidence="1" type="ORF">ANBU17_28550</name>
</gene>
<proteinExistence type="predicted"/>
<dbReference type="Proteomes" id="UP000613208">
    <property type="component" value="Unassembled WGS sequence"/>
</dbReference>
<organism evidence="1 2">
    <name type="scientific">Anaerostipes butyraticus</name>
    <dbReference type="NCBI Taxonomy" id="645466"/>
    <lineage>
        <taxon>Bacteria</taxon>
        <taxon>Bacillati</taxon>
        <taxon>Bacillota</taxon>
        <taxon>Clostridia</taxon>
        <taxon>Lachnospirales</taxon>
        <taxon>Lachnospiraceae</taxon>
        <taxon>Anaerostipes</taxon>
    </lineage>
</organism>
<sequence>MTSNFQNDLRYRKKGGKIYISGTIQPVNQISADQQTTVAVLPEEYRPIRTAYNVCQGGGMNRFYLTANVDGSLVVQKYGTTQNIPIPAGAWLSISIDFPAD</sequence>
<evidence type="ECO:0000313" key="2">
    <source>
        <dbReference type="Proteomes" id="UP000613208"/>
    </source>
</evidence>
<name>A0A916QD78_9FIRM</name>
<protein>
    <submittedName>
        <fullName evidence="1">Uncharacterized protein</fullName>
    </submittedName>
</protein>
<reference evidence="1" key="1">
    <citation type="submission" date="2020-06" db="EMBL/GenBank/DDBJ databases">
        <title>Characterization of fructooligosaccharide metabolism and fructooligosaccharide-degrading enzymes in human commensal butyrate producers.</title>
        <authorList>
            <person name="Tanno H."/>
            <person name="Fujii T."/>
            <person name="Hirano K."/>
            <person name="Maeno S."/>
            <person name="Tonozuka T."/>
            <person name="Sakamoto M."/>
            <person name="Ohkuma M."/>
            <person name="Tochio T."/>
            <person name="Endo A."/>
        </authorList>
    </citation>
    <scope>NUCLEOTIDE SEQUENCE</scope>
    <source>
        <strain evidence="1">JCM 17466</strain>
    </source>
</reference>
<evidence type="ECO:0000313" key="1">
    <source>
        <dbReference type="EMBL" id="GFO86508.1"/>
    </source>
</evidence>
<accession>A0A916QD78</accession>
<keyword evidence="2" id="KW-1185">Reference proteome</keyword>
<comment type="caution">
    <text evidence="1">The sequence shown here is derived from an EMBL/GenBank/DDBJ whole genome shotgun (WGS) entry which is preliminary data.</text>
</comment>